<dbReference type="InParanoid" id="W7XHB4"/>
<keyword evidence="2" id="KW-1185">Reference proteome</keyword>
<reference evidence="2" key="1">
    <citation type="journal article" date="2006" name="PLoS Biol.">
        <title>Macronuclear genome sequence of the ciliate Tetrahymena thermophila, a model eukaryote.</title>
        <authorList>
            <person name="Eisen J.A."/>
            <person name="Coyne R.S."/>
            <person name="Wu M."/>
            <person name="Wu D."/>
            <person name="Thiagarajan M."/>
            <person name="Wortman J.R."/>
            <person name="Badger J.H."/>
            <person name="Ren Q."/>
            <person name="Amedeo P."/>
            <person name="Jones K.M."/>
            <person name="Tallon L.J."/>
            <person name="Delcher A.L."/>
            <person name="Salzberg S.L."/>
            <person name="Silva J.C."/>
            <person name="Haas B.J."/>
            <person name="Majoros W.H."/>
            <person name="Farzad M."/>
            <person name="Carlton J.M."/>
            <person name="Smith R.K. Jr."/>
            <person name="Garg J."/>
            <person name="Pearlman R.E."/>
            <person name="Karrer K.M."/>
            <person name="Sun L."/>
            <person name="Manning G."/>
            <person name="Elde N.C."/>
            <person name="Turkewitz A.P."/>
            <person name="Asai D.J."/>
            <person name="Wilkes D.E."/>
            <person name="Wang Y."/>
            <person name="Cai H."/>
            <person name="Collins K."/>
            <person name="Stewart B.A."/>
            <person name="Lee S.R."/>
            <person name="Wilamowska K."/>
            <person name="Weinberg Z."/>
            <person name="Ruzzo W.L."/>
            <person name="Wloga D."/>
            <person name="Gaertig J."/>
            <person name="Frankel J."/>
            <person name="Tsao C.-C."/>
            <person name="Gorovsky M.A."/>
            <person name="Keeling P.J."/>
            <person name="Waller R.F."/>
            <person name="Patron N.J."/>
            <person name="Cherry J.M."/>
            <person name="Stover N.A."/>
            <person name="Krieger C.J."/>
            <person name="del Toro C."/>
            <person name="Ryder H.F."/>
            <person name="Williamson S.C."/>
            <person name="Barbeau R.A."/>
            <person name="Hamilton E.P."/>
            <person name="Orias E."/>
        </authorList>
    </citation>
    <scope>NUCLEOTIDE SEQUENCE [LARGE SCALE GENOMIC DNA]</scope>
    <source>
        <strain evidence="2">SB210</strain>
    </source>
</reference>
<evidence type="ECO:0000313" key="2">
    <source>
        <dbReference type="Proteomes" id="UP000009168"/>
    </source>
</evidence>
<accession>W7XHB4</accession>
<dbReference type="EMBL" id="GG662651">
    <property type="protein sequence ID" value="EWS73746.1"/>
    <property type="molecule type" value="Genomic_DNA"/>
</dbReference>
<dbReference type="KEGG" id="tet:TTHERM_000286803"/>
<name>W7XHB4_TETTS</name>
<evidence type="ECO:0000313" key="1">
    <source>
        <dbReference type="EMBL" id="EWS73746.1"/>
    </source>
</evidence>
<gene>
    <name evidence="1" type="ORF">TTHERM_000286803</name>
</gene>
<dbReference type="AlphaFoldDB" id="W7XHB4"/>
<sequence length="104" mass="13028">MQLLYNQIQKKFIFTSSIFLQFKFDLRVRQIKMKRNKTTKKQIKYDLLKTCKHEVDVFKQIIMKFQQSMLQIKFIKFRFKMMNQQRRNQDIFIRKLQIKENKAQ</sequence>
<dbReference type="RefSeq" id="XP_012653710.1">
    <property type="nucleotide sequence ID" value="XM_012798256.1"/>
</dbReference>
<organism evidence="1 2">
    <name type="scientific">Tetrahymena thermophila (strain SB210)</name>
    <dbReference type="NCBI Taxonomy" id="312017"/>
    <lineage>
        <taxon>Eukaryota</taxon>
        <taxon>Sar</taxon>
        <taxon>Alveolata</taxon>
        <taxon>Ciliophora</taxon>
        <taxon>Intramacronucleata</taxon>
        <taxon>Oligohymenophorea</taxon>
        <taxon>Hymenostomatida</taxon>
        <taxon>Tetrahymenina</taxon>
        <taxon>Tetrahymenidae</taxon>
        <taxon>Tetrahymena</taxon>
    </lineage>
</organism>
<protein>
    <submittedName>
        <fullName evidence="1">Uncharacterized protein</fullName>
    </submittedName>
</protein>
<dbReference type="GeneID" id="24438210"/>
<proteinExistence type="predicted"/>
<dbReference type="Proteomes" id="UP000009168">
    <property type="component" value="Unassembled WGS sequence"/>
</dbReference>